<keyword evidence="10" id="KW-0067">ATP-binding</keyword>
<keyword evidence="5" id="KW-0597">Phosphoprotein</keyword>
<keyword evidence="13 14" id="KW-0472">Membrane</keyword>
<sequence length="460" mass="51048">MKLQTKLISAFIVIILFIGISQALILENKIQSTFQNYLEQYNVGFMDRMKTRLELYYEETGSWENVQELYFSTSTGLMGQGNGMMRGMSGNGMTMALSNADLVLLDKNGMVIADTAGTRIGENNSGLSGKKQDIIIDGKRKGTLILYQKAWQNLEKEFLRSANLAVMISSMIASIMAVLFAFWIAKRITIPLKSLVRGAKRTAEGGKWETVSINTKDEFHELGEAFNDMAQKLAKNEEVRQTLVADVAHELRTPLAILQGKLESIQEGAIESSEKVVLELTDEVYRLNRLVSDLQQLSLAEAGQLPLHLKPVHIKDLVERICSNLQWNADEKEITLLFDSIPADCLLELDPDRITQVIVNLVGNALRHAPEAGIVEVSLQKEADAIYLRVSDNGPGIPEDILPFIFDRFYKHDRSRSRNSGGTGLGLSIAKGFVEAHGGTLTVKSEINKGTVFTVSLLKK</sequence>
<dbReference type="AlphaFoldDB" id="A0A7X0LVV5"/>
<feature type="transmembrane region" description="Helical" evidence="14">
    <location>
        <begin position="164"/>
        <end position="185"/>
    </location>
</feature>
<evidence type="ECO:0000256" key="4">
    <source>
        <dbReference type="ARBA" id="ARBA00022475"/>
    </source>
</evidence>
<accession>A0A7X0LVV5</accession>
<dbReference type="Pfam" id="PF00672">
    <property type="entry name" value="HAMP"/>
    <property type="match status" value="1"/>
</dbReference>
<dbReference type="CDD" id="cd00082">
    <property type="entry name" value="HisKA"/>
    <property type="match status" value="1"/>
</dbReference>
<evidence type="ECO:0000256" key="12">
    <source>
        <dbReference type="ARBA" id="ARBA00023012"/>
    </source>
</evidence>
<evidence type="ECO:0000256" key="11">
    <source>
        <dbReference type="ARBA" id="ARBA00022989"/>
    </source>
</evidence>
<dbReference type="InterPro" id="IPR036097">
    <property type="entry name" value="HisK_dim/P_sf"/>
</dbReference>
<dbReference type="CDD" id="cd06225">
    <property type="entry name" value="HAMP"/>
    <property type="match status" value="1"/>
</dbReference>
<evidence type="ECO:0000256" key="8">
    <source>
        <dbReference type="ARBA" id="ARBA00022741"/>
    </source>
</evidence>
<evidence type="ECO:0000256" key="3">
    <source>
        <dbReference type="ARBA" id="ARBA00012438"/>
    </source>
</evidence>
<evidence type="ECO:0000256" key="13">
    <source>
        <dbReference type="ARBA" id="ARBA00023136"/>
    </source>
</evidence>
<dbReference type="SMART" id="SM00387">
    <property type="entry name" value="HATPase_c"/>
    <property type="match status" value="1"/>
</dbReference>
<keyword evidence="7 14" id="KW-0812">Transmembrane</keyword>
<protein>
    <recommendedName>
        <fullName evidence="3">histidine kinase</fullName>
        <ecNumber evidence="3">2.7.13.3</ecNumber>
    </recommendedName>
</protein>
<keyword evidence="12" id="KW-0902">Two-component regulatory system</keyword>
<dbReference type="SMART" id="SM00304">
    <property type="entry name" value="HAMP"/>
    <property type="match status" value="1"/>
</dbReference>
<evidence type="ECO:0000256" key="2">
    <source>
        <dbReference type="ARBA" id="ARBA00004651"/>
    </source>
</evidence>
<dbReference type="InterPro" id="IPR050398">
    <property type="entry name" value="HssS/ArlS-like"/>
</dbReference>
<evidence type="ECO:0000313" key="17">
    <source>
        <dbReference type="EMBL" id="MBB6444957.1"/>
    </source>
</evidence>
<dbReference type="Gene3D" id="1.10.287.130">
    <property type="match status" value="1"/>
</dbReference>
<dbReference type="SUPFAM" id="SSF47384">
    <property type="entry name" value="Homodimeric domain of signal transducing histidine kinase"/>
    <property type="match status" value="1"/>
</dbReference>
<dbReference type="GO" id="GO:0000155">
    <property type="term" value="F:phosphorelay sensor kinase activity"/>
    <property type="evidence" value="ECO:0007669"/>
    <property type="project" value="InterPro"/>
</dbReference>
<proteinExistence type="predicted"/>
<dbReference type="InterPro" id="IPR005467">
    <property type="entry name" value="His_kinase_dom"/>
</dbReference>
<dbReference type="InterPro" id="IPR003660">
    <property type="entry name" value="HAMP_dom"/>
</dbReference>
<dbReference type="PROSITE" id="PS50885">
    <property type="entry name" value="HAMP"/>
    <property type="match status" value="1"/>
</dbReference>
<dbReference type="GO" id="GO:0005886">
    <property type="term" value="C:plasma membrane"/>
    <property type="evidence" value="ECO:0007669"/>
    <property type="project" value="UniProtKB-SubCell"/>
</dbReference>
<dbReference type="InterPro" id="IPR004358">
    <property type="entry name" value="Sig_transdc_His_kin-like_C"/>
</dbReference>
<dbReference type="SUPFAM" id="SSF55874">
    <property type="entry name" value="ATPase domain of HSP90 chaperone/DNA topoisomerase II/histidine kinase"/>
    <property type="match status" value="1"/>
</dbReference>
<gene>
    <name evidence="17" type="ORF">HNR53_001567</name>
</gene>
<name>A0A7X0LVV5_9BACI</name>
<dbReference type="PANTHER" id="PTHR45528">
    <property type="entry name" value="SENSOR HISTIDINE KINASE CPXA"/>
    <property type="match status" value="1"/>
</dbReference>
<dbReference type="Pfam" id="PF00512">
    <property type="entry name" value="HisKA"/>
    <property type="match status" value="1"/>
</dbReference>
<comment type="subcellular location">
    <subcellularLocation>
        <location evidence="2">Cell membrane</location>
        <topology evidence="2">Multi-pass membrane protein</topology>
    </subcellularLocation>
</comment>
<keyword evidence="4" id="KW-1003">Cell membrane</keyword>
<evidence type="ECO:0000256" key="6">
    <source>
        <dbReference type="ARBA" id="ARBA00022679"/>
    </source>
</evidence>
<keyword evidence="18" id="KW-1185">Reference proteome</keyword>
<dbReference type="InterPro" id="IPR003594">
    <property type="entry name" value="HATPase_dom"/>
</dbReference>
<feature type="domain" description="HAMP" evidence="16">
    <location>
        <begin position="186"/>
        <end position="238"/>
    </location>
</feature>
<keyword evidence="11 14" id="KW-1133">Transmembrane helix</keyword>
<dbReference type="PRINTS" id="PR00344">
    <property type="entry name" value="BCTRLSENSOR"/>
</dbReference>
<dbReference type="RefSeq" id="WP_184524544.1">
    <property type="nucleotide sequence ID" value="NZ_JACHGK010000004.1"/>
</dbReference>
<dbReference type="FunFam" id="3.30.565.10:FF:000006">
    <property type="entry name" value="Sensor histidine kinase WalK"/>
    <property type="match status" value="1"/>
</dbReference>
<dbReference type="PROSITE" id="PS50109">
    <property type="entry name" value="HIS_KIN"/>
    <property type="match status" value="1"/>
</dbReference>
<evidence type="ECO:0000259" key="16">
    <source>
        <dbReference type="PROSITE" id="PS50885"/>
    </source>
</evidence>
<dbReference type="GO" id="GO:0005524">
    <property type="term" value="F:ATP binding"/>
    <property type="evidence" value="ECO:0007669"/>
    <property type="project" value="UniProtKB-KW"/>
</dbReference>
<reference evidence="17 18" key="1">
    <citation type="submission" date="2020-08" db="EMBL/GenBank/DDBJ databases">
        <title>Genomic Encyclopedia of Type Strains, Phase IV (KMG-IV): sequencing the most valuable type-strain genomes for metagenomic binning, comparative biology and taxonomic classification.</title>
        <authorList>
            <person name="Goeker M."/>
        </authorList>
    </citation>
    <scope>NUCLEOTIDE SEQUENCE [LARGE SCALE GENOMIC DNA]</scope>
    <source>
        <strain evidence="17 18">DSM 5391</strain>
    </source>
</reference>
<evidence type="ECO:0000256" key="5">
    <source>
        <dbReference type="ARBA" id="ARBA00022553"/>
    </source>
</evidence>
<dbReference type="CDD" id="cd00075">
    <property type="entry name" value="HATPase"/>
    <property type="match status" value="1"/>
</dbReference>
<dbReference type="PANTHER" id="PTHR45528:SF1">
    <property type="entry name" value="SENSOR HISTIDINE KINASE CPXA"/>
    <property type="match status" value="1"/>
</dbReference>
<dbReference type="EMBL" id="JACHGK010000004">
    <property type="protein sequence ID" value="MBB6444957.1"/>
    <property type="molecule type" value="Genomic_DNA"/>
</dbReference>
<dbReference type="Gene3D" id="3.30.565.10">
    <property type="entry name" value="Histidine kinase-like ATPase, C-terminal domain"/>
    <property type="match status" value="1"/>
</dbReference>
<dbReference type="InterPro" id="IPR036890">
    <property type="entry name" value="HATPase_C_sf"/>
</dbReference>
<dbReference type="SUPFAM" id="SSF158472">
    <property type="entry name" value="HAMP domain-like"/>
    <property type="match status" value="1"/>
</dbReference>
<keyword evidence="8" id="KW-0547">Nucleotide-binding</keyword>
<dbReference type="Pfam" id="PF02518">
    <property type="entry name" value="HATPase_c"/>
    <property type="match status" value="1"/>
</dbReference>
<dbReference type="InterPro" id="IPR003661">
    <property type="entry name" value="HisK_dim/P_dom"/>
</dbReference>
<evidence type="ECO:0000259" key="15">
    <source>
        <dbReference type="PROSITE" id="PS50109"/>
    </source>
</evidence>
<evidence type="ECO:0000256" key="7">
    <source>
        <dbReference type="ARBA" id="ARBA00022692"/>
    </source>
</evidence>
<comment type="catalytic activity">
    <reaction evidence="1">
        <text>ATP + protein L-histidine = ADP + protein N-phospho-L-histidine.</text>
        <dbReference type="EC" id="2.7.13.3"/>
    </reaction>
</comment>
<evidence type="ECO:0000256" key="10">
    <source>
        <dbReference type="ARBA" id="ARBA00022840"/>
    </source>
</evidence>
<evidence type="ECO:0000313" key="18">
    <source>
        <dbReference type="Proteomes" id="UP000531594"/>
    </source>
</evidence>
<evidence type="ECO:0000256" key="1">
    <source>
        <dbReference type="ARBA" id="ARBA00000085"/>
    </source>
</evidence>
<comment type="caution">
    <text evidence="17">The sequence shown here is derived from an EMBL/GenBank/DDBJ whole genome shotgun (WGS) entry which is preliminary data.</text>
</comment>
<feature type="domain" description="Histidine kinase" evidence="15">
    <location>
        <begin position="246"/>
        <end position="460"/>
    </location>
</feature>
<evidence type="ECO:0000256" key="9">
    <source>
        <dbReference type="ARBA" id="ARBA00022777"/>
    </source>
</evidence>
<keyword evidence="9 17" id="KW-0418">Kinase</keyword>
<dbReference type="SMART" id="SM00388">
    <property type="entry name" value="HisKA"/>
    <property type="match status" value="1"/>
</dbReference>
<evidence type="ECO:0000256" key="14">
    <source>
        <dbReference type="SAM" id="Phobius"/>
    </source>
</evidence>
<organism evidence="17 18">
    <name type="scientific">Bacillus benzoevorans</name>
    <dbReference type="NCBI Taxonomy" id="1456"/>
    <lineage>
        <taxon>Bacteria</taxon>
        <taxon>Bacillati</taxon>
        <taxon>Bacillota</taxon>
        <taxon>Bacilli</taxon>
        <taxon>Bacillales</taxon>
        <taxon>Bacillaceae</taxon>
        <taxon>Bacillus</taxon>
    </lineage>
</organism>
<dbReference type="Gene3D" id="6.10.340.10">
    <property type="match status" value="1"/>
</dbReference>
<dbReference type="Proteomes" id="UP000531594">
    <property type="component" value="Unassembled WGS sequence"/>
</dbReference>
<keyword evidence="6 17" id="KW-0808">Transferase</keyword>
<dbReference type="EC" id="2.7.13.3" evidence="3"/>